<sequence>MLTRYLPKPDLAKRAIITFFAVLMLILVWSSLSFPQKPSSIDKGTTSDTSKHPTPDAVKDPDWINPQLQLHPVSCVGPRGKRLNESTDDQLKSSFHDFASYPEPITGSFEALVLNRSWTTAEERYGPYGLGQDKEGYRFSHVSWKDVKWGTLQDQCAQENSHRLPNQAKLSEMRRFVYREPSKPEVLTKPKKNKSTKDGENKAKVDGVRPSDKEYGKQAIVLRAWSTYPYTEDDMQNLRSIVTEAALATSGKYNVFLLVDVKDLDAHIHYDDSNYTSILVQVVPAEFRDMAVLFDTTLLESWYPDVIDHTPFWQMMQPFQLFAQLYPEYDHYWQLEMDVRVTQHVGEILDSFDKFGESQPRKQSHERASWAYMPQFHGTYSEFTQKVNAAMPDGTGTWGPIQIGEEILPIGPQPPSPQPNNTEVNWQWGVGEPADLLLFNTLMDVRRLEDWPFRYWHYGFTKNEDLPYWHSPPAQGRASWNLLNAIHHAQSQQDLRIASETTLPSFALWHGLKLVGLPLPIFQDPERDRQELNFVLNGGYIDQSSDGFANGPVNTRGASLGFFVRGRSFDWVSPMPDRMMAYWKGEKQPDSDMPHVLLKKDGKIYAPAMFIHPRKTNAYRFLALPPEIRIMIYEHLTEILPILRTCHQTRDEYTHTMPPKLHLRLHCGISGDAEKKPWHISISRGRKSSSHLEEENLMLWEDFGSSHLAASMDKFDRITIRTAWAKSGSATIYSMTTRSREGKLAAKLYKGETVIEMEQGPGTEFQVLEREERVIRDQSGLEVKRAGVLSKLAKRFCEMINLEDVRVLELDA</sequence>
<feature type="compositionally biased region" description="Polar residues" evidence="1">
    <location>
        <begin position="38"/>
        <end position="48"/>
    </location>
</feature>
<protein>
    <submittedName>
        <fullName evidence="2">Uncharacterized protein</fullName>
    </submittedName>
</protein>
<dbReference type="EMBL" id="QZAV01000155">
    <property type="protein sequence ID" value="THX36787.1"/>
    <property type="molecule type" value="Genomic_DNA"/>
</dbReference>
<evidence type="ECO:0000313" key="2">
    <source>
        <dbReference type="EMBL" id="THX36787.1"/>
    </source>
</evidence>
<dbReference type="InterPro" id="IPR021822">
    <property type="entry name" value="DUF3405"/>
</dbReference>
<dbReference type="AlphaFoldDB" id="A0A4S9ESN3"/>
<dbReference type="Pfam" id="PF11885">
    <property type="entry name" value="DUF3405"/>
    <property type="match status" value="1"/>
</dbReference>
<feature type="compositionally biased region" description="Basic and acidic residues" evidence="1">
    <location>
        <begin position="49"/>
        <end position="62"/>
    </location>
</feature>
<dbReference type="Proteomes" id="UP000308953">
    <property type="component" value="Unassembled WGS sequence"/>
</dbReference>
<feature type="region of interest" description="Disordered" evidence="1">
    <location>
        <begin position="38"/>
        <end position="62"/>
    </location>
</feature>
<feature type="compositionally biased region" description="Basic and acidic residues" evidence="1">
    <location>
        <begin position="195"/>
        <end position="209"/>
    </location>
</feature>
<evidence type="ECO:0000256" key="1">
    <source>
        <dbReference type="SAM" id="MobiDB-lite"/>
    </source>
</evidence>
<accession>A0A4S9ESN3</accession>
<evidence type="ECO:0000313" key="3">
    <source>
        <dbReference type="Proteomes" id="UP000308953"/>
    </source>
</evidence>
<name>A0A4S9ESN3_AURPU</name>
<feature type="region of interest" description="Disordered" evidence="1">
    <location>
        <begin position="181"/>
        <end position="209"/>
    </location>
</feature>
<dbReference type="PANTHER" id="PTHR36205:SF2">
    <property type="entry name" value="MAJOR FACILITATOR SUPERFAMILY TRANSPORTER"/>
    <property type="match status" value="1"/>
</dbReference>
<dbReference type="PANTHER" id="PTHR36205">
    <property type="entry name" value="CHROMOSOME 19, WHOLE GENOME SHOTGUN SEQUENCE"/>
    <property type="match status" value="1"/>
</dbReference>
<comment type="caution">
    <text evidence="2">The sequence shown here is derived from an EMBL/GenBank/DDBJ whole genome shotgun (WGS) entry which is preliminary data.</text>
</comment>
<proteinExistence type="predicted"/>
<organism evidence="2 3">
    <name type="scientific">Aureobasidium pullulans</name>
    <name type="common">Black yeast</name>
    <name type="synonym">Pullularia pullulans</name>
    <dbReference type="NCBI Taxonomy" id="5580"/>
    <lineage>
        <taxon>Eukaryota</taxon>
        <taxon>Fungi</taxon>
        <taxon>Dikarya</taxon>
        <taxon>Ascomycota</taxon>
        <taxon>Pezizomycotina</taxon>
        <taxon>Dothideomycetes</taxon>
        <taxon>Dothideomycetidae</taxon>
        <taxon>Dothideales</taxon>
        <taxon>Saccotheciaceae</taxon>
        <taxon>Aureobasidium</taxon>
    </lineage>
</organism>
<reference evidence="2 3" key="1">
    <citation type="submission" date="2018-10" db="EMBL/GenBank/DDBJ databases">
        <title>Fifty Aureobasidium pullulans genomes reveal a recombining polyextremotolerant generalist.</title>
        <authorList>
            <person name="Gostincar C."/>
            <person name="Turk M."/>
            <person name="Zajc J."/>
            <person name="Gunde-Cimerman N."/>
        </authorList>
    </citation>
    <scope>NUCLEOTIDE SEQUENCE [LARGE SCALE GENOMIC DNA]</scope>
    <source>
        <strain evidence="2 3">EXF-9785</strain>
    </source>
</reference>
<gene>
    <name evidence="2" type="ORF">D6D10_06389</name>
</gene>